<sequence length="103" mass="12625">MAEVNKKKRTDKQNLHRSRQLNPCDILYWKSRGFSERPHDWQARVYGVNKYHHHEEYHFQGNGWKMTRWDNRSCVPALSRAITQHYRHGGVFVYNVYIYNFRN</sequence>
<dbReference type="AlphaFoldDB" id="A0A5N4AFY2"/>
<organism evidence="1 2">
    <name type="scientific">Photinus pyralis</name>
    <name type="common">Common eastern firefly</name>
    <name type="synonym">Lampyris pyralis</name>
    <dbReference type="NCBI Taxonomy" id="7054"/>
    <lineage>
        <taxon>Eukaryota</taxon>
        <taxon>Metazoa</taxon>
        <taxon>Ecdysozoa</taxon>
        <taxon>Arthropoda</taxon>
        <taxon>Hexapoda</taxon>
        <taxon>Insecta</taxon>
        <taxon>Pterygota</taxon>
        <taxon>Neoptera</taxon>
        <taxon>Endopterygota</taxon>
        <taxon>Coleoptera</taxon>
        <taxon>Polyphaga</taxon>
        <taxon>Elateriformia</taxon>
        <taxon>Elateroidea</taxon>
        <taxon>Lampyridae</taxon>
        <taxon>Lampyrinae</taxon>
        <taxon>Photinus</taxon>
    </lineage>
</organism>
<evidence type="ECO:0000313" key="2">
    <source>
        <dbReference type="Proteomes" id="UP000327044"/>
    </source>
</evidence>
<accession>A0A5N4AFY2</accession>
<protein>
    <submittedName>
        <fullName evidence="1">Uncharacterized protein</fullName>
    </submittedName>
</protein>
<reference evidence="1 2" key="1">
    <citation type="journal article" date="2018" name="Elife">
        <title>Firefly genomes illuminate parallel origins of bioluminescence in beetles.</title>
        <authorList>
            <person name="Fallon T.R."/>
            <person name="Lower S.E."/>
            <person name="Chang C.H."/>
            <person name="Bessho-Uehara M."/>
            <person name="Martin G.J."/>
            <person name="Bewick A.J."/>
            <person name="Behringer M."/>
            <person name="Debat H.J."/>
            <person name="Wong I."/>
            <person name="Day J.C."/>
            <person name="Suvorov A."/>
            <person name="Silva C.J."/>
            <person name="Stanger-Hall K.F."/>
            <person name="Hall D.W."/>
            <person name="Schmitz R.J."/>
            <person name="Nelson D.R."/>
            <person name="Lewis S.M."/>
            <person name="Shigenobu S."/>
            <person name="Bybee S.M."/>
            <person name="Larracuente A.M."/>
            <person name="Oba Y."/>
            <person name="Weng J.K."/>
        </authorList>
    </citation>
    <scope>NUCLEOTIDE SEQUENCE [LARGE SCALE GENOMIC DNA]</scope>
    <source>
        <strain evidence="1">1611_PpyrPB1</strain>
        <tissue evidence="1">Whole body</tissue>
    </source>
</reference>
<comment type="caution">
    <text evidence="1">The sequence shown here is derived from an EMBL/GenBank/DDBJ whole genome shotgun (WGS) entry which is preliminary data.</text>
</comment>
<dbReference type="InParanoid" id="A0A5N4AFY2"/>
<proteinExistence type="predicted"/>
<dbReference type="Proteomes" id="UP000327044">
    <property type="component" value="Unassembled WGS sequence"/>
</dbReference>
<name>A0A5N4AFY2_PHOPY</name>
<evidence type="ECO:0000313" key="1">
    <source>
        <dbReference type="EMBL" id="KAB0796252.1"/>
    </source>
</evidence>
<gene>
    <name evidence="1" type="ORF">PPYR_10313</name>
</gene>
<keyword evidence="2" id="KW-1185">Reference proteome</keyword>
<dbReference type="EMBL" id="VVIM01000007">
    <property type="protein sequence ID" value="KAB0796252.1"/>
    <property type="molecule type" value="Genomic_DNA"/>
</dbReference>